<dbReference type="InterPro" id="IPR052716">
    <property type="entry name" value="MOSC_domain"/>
</dbReference>
<dbReference type="PANTHER" id="PTHR36930:SF1">
    <property type="entry name" value="MOSC DOMAIN-CONTAINING PROTEIN"/>
    <property type="match status" value="1"/>
</dbReference>
<dbReference type="PANTHER" id="PTHR36930">
    <property type="entry name" value="METAL-SULFUR CLUSTER BIOSYNTHESIS PROTEINS YUAD-RELATED"/>
    <property type="match status" value="1"/>
</dbReference>
<dbReference type="SUPFAM" id="SSF50800">
    <property type="entry name" value="PK beta-barrel domain-like"/>
    <property type="match status" value="1"/>
</dbReference>
<accession>A3TZ20</accession>
<organism evidence="2 3">
    <name type="scientific">Pseudooceanicola batsensis (strain ATCC BAA-863 / DSM 15984 / KCTC 12145 / HTCC2597)</name>
    <name type="common">Oceanicola batsensis</name>
    <dbReference type="NCBI Taxonomy" id="252305"/>
    <lineage>
        <taxon>Bacteria</taxon>
        <taxon>Pseudomonadati</taxon>
        <taxon>Pseudomonadota</taxon>
        <taxon>Alphaproteobacteria</taxon>
        <taxon>Rhodobacterales</taxon>
        <taxon>Paracoccaceae</taxon>
        <taxon>Pseudooceanicola</taxon>
    </lineage>
</organism>
<dbReference type="HOGENOM" id="CLU_115757_0_0_5"/>
<dbReference type="PROSITE" id="PS51340">
    <property type="entry name" value="MOSC"/>
    <property type="match status" value="1"/>
</dbReference>
<proteinExistence type="predicted"/>
<dbReference type="GO" id="GO:0030170">
    <property type="term" value="F:pyridoxal phosphate binding"/>
    <property type="evidence" value="ECO:0007669"/>
    <property type="project" value="InterPro"/>
</dbReference>
<dbReference type="eggNOG" id="ENOG502ZBJY">
    <property type="taxonomic scope" value="Bacteria"/>
</dbReference>
<dbReference type="GO" id="GO:0030151">
    <property type="term" value="F:molybdenum ion binding"/>
    <property type="evidence" value="ECO:0007669"/>
    <property type="project" value="InterPro"/>
</dbReference>
<dbReference type="Pfam" id="PF03473">
    <property type="entry name" value="MOSC"/>
    <property type="match status" value="1"/>
</dbReference>
<gene>
    <name evidence="2" type="ORF">OB2597_15690</name>
</gene>
<dbReference type="OrthoDB" id="9808413at2"/>
<dbReference type="RefSeq" id="WP_009807347.1">
    <property type="nucleotide sequence ID" value="NZ_CH724131.1"/>
</dbReference>
<evidence type="ECO:0000313" key="3">
    <source>
        <dbReference type="Proteomes" id="UP000004318"/>
    </source>
</evidence>
<dbReference type="InterPro" id="IPR011037">
    <property type="entry name" value="Pyrv_Knase-like_insert_dom_sf"/>
</dbReference>
<dbReference type="AlphaFoldDB" id="A3TZ20"/>
<evidence type="ECO:0000313" key="2">
    <source>
        <dbReference type="EMBL" id="EAQ02838.1"/>
    </source>
</evidence>
<feature type="domain" description="MOSC" evidence="1">
    <location>
        <begin position="28"/>
        <end position="183"/>
    </location>
</feature>
<reference evidence="2 3" key="1">
    <citation type="journal article" date="2010" name="J. Bacteriol.">
        <title>Genome sequences of Oceanicola granulosus HTCC2516(T) and Oceanicola batsensis HTCC2597(TDelta).</title>
        <authorList>
            <person name="Thrash J.C."/>
            <person name="Cho J.C."/>
            <person name="Vergin K.L."/>
            <person name="Giovannoni S.J."/>
        </authorList>
    </citation>
    <scope>NUCLEOTIDE SEQUENCE [LARGE SCALE GENOMIC DNA]</scope>
    <source>
        <strain evidence="3">ATCC BAA-863 / DSM 15984 / KCTC 12145 / HTCC2597</strain>
    </source>
</reference>
<dbReference type="Proteomes" id="UP000004318">
    <property type="component" value="Unassembled WGS sequence"/>
</dbReference>
<sequence>MPALKLTDFTCRITWLGRVADRGAALTSAPVESLAARFDGPEGEAHGGIDRPSCSRVLHLHPRDTTIRNVRQFSILSVEELAHIAATMGIVALRPEWLGATMVVEGLEDFSHLPPSSRLQGPDGVTLVVDMANRPCHLPARVIDDHLPGVGKRFKTAAKGRRGVTAWVEREGRLSVGEELRLAIPDQPVWAPLEMAGAPKSAPEPILIK</sequence>
<keyword evidence="3" id="KW-1185">Reference proteome</keyword>
<evidence type="ECO:0000259" key="1">
    <source>
        <dbReference type="PROSITE" id="PS51340"/>
    </source>
</evidence>
<dbReference type="GO" id="GO:0003824">
    <property type="term" value="F:catalytic activity"/>
    <property type="evidence" value="ECO:0007669"/>
    <property type="project" value="InterPro"/>
</dbReference>
<comment type="caution">
    <text evidence="2">The sequence shown here is derived from an EMBL/GenBank/DDBJ whole genome shotgun (WGS) entry which is preliminary data.</text>
</comment>
<dbReference type="STRING" id="252305.OB2597_15690"/>
<dbReference type="Gene3D" id="2.40.33.20">
    <property type="entry name" value="PK beta-barrel domain-like"/>
    <property type="match status" value="1"/>
</dbReference>
<name>A3TZ20_PSEBH</name>
<dbReference type="EMBL" id="AAMO01000006">
    <property type="protein sequence ID" value="EAQ02838.1"/>
    <property type="molecule type" value="Genomic_DNA"/>
</dbReference>
<protein>
    <submittedName>
        <fullName evidence="2">MOSC domain protein</fullName>
    </submittedName>
</protein>
<dbReference type="InterPro" id="IPR005302">
    <property type="entry name" value="MoCF_Sase_C"/>
</dbReference>